<accession>A0A9N8ZUN7</accession>
<keyword evidence="1" id="KW-0472">Membrane</keyword>
<feature type="transmembrane region" description="Helical" evidence="1">
    <location>
        <begin position="146"/>
        <end position="163"/>
    </location>
</feature>
<protein>
    <submittedName>
        <fullName evidence="2">9649_t:CDS:1</fullName>
    </submittedName>
</protein>
<proteinExistence type="predicted"/>
<dbReference type="EMBL" id="CAJVPK010000418">
    <property type="protein sequence ID" value="CAG8507829.1"/>
    <property type="molecule type" value="Genomic_DNA"/>
</dbReference>
<reference evidence="2" key="1">
    <citation type="submission" date="2021-06" db="EMBL/GenBank/DDBJ databases">
        <authorList>
            <person name="Kallberg Y."/>
            <person name="Tangrot J."/>
            <person name="Rosling A."/>
        </authorList>
    </citation>
    <scope>NUCLEOTIDE SEQUENCE</scope>
    <source>
        <strain evidence="2">AZ414A</strain>
    </source>
</reference>
<keyword evidence="1" id="KW-0812">Transmembrane</keyword>
<keyword evidence="3" id="KW-1185">Reference proteome</keyword>
<organism evidence="2 3">
    <name type="scientific">Diversispora eburnea</name>
    <dbReference type="NCBI Taxonomy" id="1213867"/>
    <lineage>
        <taxon>Eukaryota</taxon>
        <taxon>Fungi</taxon>
        <taxon>Fungi incertae sedis</taxon>
        <taxon>Mucoromycota</taxon>
        <taxon>Glomeromycotina</taxon>
        <taxon>Glomeromycetes</taxon>
        <taxon>Diversisporales</taxon>
        <taxon>Diversisporaceae</taxon>
        <taxon>Diversispora</taxon>
    </lineage>
</organism>
<keyword evidence="1" id="KW-1133">Transmembrane helix</keyword>
<evidence type="ECO:0000313" key="2">
    <source>
        <dbReference type="EMBL" id="CAG8507829.1"/>
    </source>
</evidence>
<sequence length="231" mass="26179">MGILEFFREPIPPYVFGTFPAIATIGTAPFNIFRGKLLWIFRILGSPFTGLSYFCNVKHNDPSAMCAYWLPSRNFINENGQNILYRPFGHYAMELDPNDRQKAMINACVAKSSVLERLGSLVTVYFVLVGTITAIAKLAGKNHCEDWTYIPMILSWTLPAIYIRTIKGRIVVFDPCEKLRNERIIVKNLPDGRSDSRVYILITAFVSITAPWIAVYIAYLSPPNKPYEDIG</sequence>
<comment type="caution">
    <text evidence="2">The sequence shown here is derived from an EMBL/GenBank/DDBJ whole genome shotgun (WGS) entry which is preliminary data.</text>
</comment>
<gene>
    <name evidence="2" type="ORF">DEBURN_LOCUS5018</name>
</gene>
<feature type="transmembrane region" description="Helical" evidence="1">
    <location>
        <begin position="14"/>
        <end position="33"/>
    </location>
</feature>
<dbReference type="Proteomes" id="UP000789706">
    <property type="component" value="Unassembled WGS sequence"/>
</dbReference>
<evidence type="ECO:0000313" key="3">
    <source>
        <dbReference type="Proteomes" id="UP000789706"/>
    </source>
</evidence>
<feature type="transmembrane region" description="Helical" evidence="1">
    <location>
        <begin position="121"/>
        <end position="140"/>
    </location>
</feature>
<dbReference type="AlphaFoldDB" id="A0A9N8ZUN7"/>
<name>A0A9N8ZUN7_9GLOM</name>
<evidence type="ECO:0000256" key="1">
    <source>
        <dbReference type="SAM" id="Phobius"/>
    </source>
</evidence>
<dbReference type="OrthoDB" id="2324972at2759"/>
<feature type="transmembrane region" description="Helical" evidence="1">
    <location>
        <begin position="198"/>
        <end position="219"/>
    </location>
</feature>